<evidence type="ECO:0000313" key="3">
    <source>
        <dbReference type="EMBL" id="RAL38848.1"/>
    </source>
</evidence>
<comment type="caution">
    <text evidence="3">The sequence shown here is derived from an EMBL/GenBank/DDBJ whole genome shotgun (WGS) entry which is preliminary data.</text>
</comment>
<organism evidence="3 4">
    <name type="scientific">Cuscuta australis</name>
    <dbReference type="NCBI Taxonomy" id="267555"/>
    <lineage>
        <taxon>Eukaryota</taxon>
        <taxon>Viridiplantae</taxon>
        <taxon>Streptophyta</taxon>
        <taxon>Embryophyta</taxon>
        <taxon>Tracheophyta</taxon>
        <taxon>Spermatophyta</taxon>
        <taxon>Magnoliopsida</taxon>
        <taxon>eudicotyledons</taxon>
        <taxon>Gunneridae</taxon>
        <taxon>Pentapetalae</taxon>
        <taxon>asterids</taxon>
        <taxon>lamiids</taxon>
        <taxon>Solanales</taxon>
        <taxon>Convolvulaceae</taxon>
        <taxon>Cuscuteae</taxon>
        <taxon>Cuscuta</taxon>
        <taxon>Cuscuta subgen. Grammica</taxon>
        <taxon>Cuscuta sect. Cleistogrammica</taxon>
    </lineage>
</organism>
<name>A0A328D2P4_9ASTE</name>
<evidence type="ECO:0000256" key="1">
    <source>
        <dbReference type="ARBA" id="ARBA00010515"/>
    </source>
</evidence>
<proteinExistence type="inferred from homology"/>
<dbReference type="InterPro" id="IPR013094">
    <property type="entry name" value="AB_hydrolase_3"/>
</dbReference>
<protein>
    <recommendedName>
        <fullName evidence="2">Alpha/beta hydrolase fold-3 domain-containing protein</fullName>
    </recommendedName>
</protein>
<dbReference type="PANTHER" id="PTHR23024:SF621">
    <property type="entry name" value="CARBOXYLESTERASE 2-RELATED"/>
    <property type="match status" value="1"/>
</dbReference>
<dbReference type="InterPro" id="IPR029058">
    <property type="entry name" value="AB_hydrolase_fold"/>
</dbReference>
<keyword evidence="4" id="KW-1185">Reference proteome</keyword>
<comment type="similarity">
    <text evidence="1">Belongs to the 'GDXG' lipolytic enzyme family.</text>
</comment>
<sequence>MSSTADETAVQPVHVSPYFTLYNDGRVARHGEPECVQACDDPDAAVRSKDVVVQPETGVSVRLFLPKLTGTGKKLPLVIYIHGGAFVICSTKWAAYHNFITSMVEKATVVAASVEYRLAPEHPLPIAYDDSWVAFRWIMSHAEGRGPDPWLNAHADFGEIFLGGESAGANIAHDVAIRAGSSEDFRDGKISGLFLVHPFFGGEEEDKLYRFLCPESSGGYDDPRLNPAADPRLGRMPCKRVLFHMAGDDFLGARARLYFQELKKSEWKGEAEIVEIEGEGHAFHLTDPSNPKAATLIHDLVSFFNQS</sequence>
<evidence type="ECO:0000259" key="2">
    <source>
        <dbReference type="Pfam" id="PF07859"/>
    </source>
</evidence>
<dbReference type="Pfam" id="PF07859">
    <property type="entry name" value="Abhydrolase_3"/>
    <property type="match status" value="1"/>
</dbReference>
<dbReference type="InterPro" id="IPR050466">
    <property type="entry name" value="Carboxylest/Gibb_receptor"/>
</dbReference>
<dbReference type="EMBL" id="NQVE01000205">
    <property type="protein sequence ID" value="RAL38848.1"/>
    <property type="molecule type" value="Genomic_DNA"/>
</dbReference>
<dbReference type="Gene3D" id="3.40.50.1820">
    <property type="entry name" value="alpha/beta hydrolase"/>
    <property type="match status" value="1"/>
</dbReference>
<evidence type="ECO:0000313" key="4">
    <source>
        <dbReference type="Proteomes" id="UP000249390"/>
    </source>
</evidence>
<dbReference type="SUPFAM" id="SSF53474">
    <property type="entry name" value="alpha/beta-Hydrolases"/>
    <property type="match status" value="1"/>
</dbReference>
<dbReference type="AlphaFoldDB" id="A0A328D2P4"/>
<feature type="domain" description="Alpha/beta hydrolase fold-3" evidence="2">
    <location>
        <begin position="78"/>
        <end position="284"/>
    </location>
</feature>
<gene>
    <name evidence="3" type="ORF">DM860_015209</name>
</gene>
<reference evidence="3 4" key="1">
    <citation type="submission" date="2018-06" db="EMBL/GenBank/DDBJ databases">
        <title>The Genome of Cuscuta australis (Dodder) Provides Insight into the Evolution of Plant Parasitism.</title>
        <authorList>
            <person name="Liu H."/>
        </authorList>
    </citation>
    <scope>NUCLEOTIDE SEQUENCE [LARGE SCALE GENOMIC DNA]</scope>
    <source>
        <strain evidence="4">cv. Yunnan</strain>
        <tissue evidence="3">Vines</tissue>
    </source>
</reference>
<dbReference type="PANTHER" id="PTHR23024">
    <property type="entry name" value="ARYLACETAMIDE DEACETYLASE"/>
    <property type="match status" value="1"/>
</dbReference>
<dbReference type="Proteomes" id="UP000249390">
    <property type="component" value="Unassembled WGS sequence"/>
</dbReference>
<dbReference type="GO" id="GO:0016787">
    <property type="term" value="F:hydrolase activity"/>
    <property type="evidence" value="ECO:0007669"/>
    <property type="project" value="InterPro"/>
</dbReference>
<accession>A0A328D2P4</accession>